<dbReference type="KEGG" id="dmp:FAK_37650"/>
<keyword evidence="3" id="KW-0813">Transport</keyword>
<dbReference type="Proteomes" id="UP001366166">
    <property type="component" value="Chromosome"/>
</dbReference>
<evidence type="ECO:0000256" key="5">
    <source>
        <dbReference type="SAM" id="SignalP"/>
    </source>
</evidence>
<dbReference type="Gene3D" id="3.40.190.10">
    <property type="entry name" value="Periplasmic binding protein-like II"/>
    <property type="match status" value="2"/>
</dbReference>
<evidence type="ECO:0000256" key="2">
    <source>
        <dbReference type="ARBA" id="ARBA00008520"/>
    </source>
</evidence>
<evidence type="ECO:0000256" key="4">
    <source>
        <dbReference type="ARBA" id="ARBA00022729"/>
    </source>
</evidence>
<comment type="subcellular location">
    <subcellularLocation>
        <location evidence="1">Periplasm</location>
    </subcellularLocation>
</comment>
<dbReference type="SUPFAM" id="SSF53850">
    <property type="entry name" value="Periplasmic binding protein-like II"/>
    <property type="match status" value="1"/>
</dbReference>
<dbReference type="CDD" id="cd14750">
    <property type="entry name" value="PBP2_TMBP"/>
    <property type="match status" value="1"/>
</dbReference>
<proteinExistence type="inferred from homology"/>
<evidence type="ECO:0000256" key="1">
    <source>
        <dbReference type="ARBA" id="ARBA00004418"/>
    </source>
</evidence>
<dbReference type="Pfam" id="PF01547">
    <property type="entry name" value="SBP_bac_1"/>
    <property type="match status" value="1"/>
</dbReference>
<dbReference type="InterPro" id="IPR050490">
    <property type="entry name" value="Bact_solute-bd_prot1"/>
</dbReference>
<gene>
    <name evidence="6" type="ORF">FAK_37650</name>
</gene>
<evidence type="ECO:0000313" key="6">
    <source>
        <dbReference type="EMBL" id="BEQ16699.1"/>
    </source>
</evidence>
<dbReference type="EMBL" id="AP028679">
    <property type="protein sequence ID" value="BEQ16699.1"/>
    <property type="molecule type" value="Genomic_DNA"/>
</dbReference>
<comment type="similarity">
    <text evidence="2">Belongs to the bacterial solute-binding protein 1 family.</text>
</comment>
<evidence type="ECO:0000256" key="3">
    <source>
        <dbReference type="ARBA" id="ARBA00022448"/>
    </source>
</evidence>
<dbReference type="AlphaFoldDB" id="A0AAU9EQE0"/>
<dbReference type="PANTHER" id="PTHR43649">
    <property type="entry name" value="ARABINOSE-BINDING PROTEIN-RELATED"/>
    <property type="match status" value="1"/>
</dbReference>
<feature type="signal peptide" evidence="5">
    <location>
        <begin position="1"/>
        <end position="21"/>
    </location>
</feature>
<protein>
    <submittedName>
        <fullName evidence="6">Sugar ABC transporter substrate-binding protein</fullName>
    </submittedName>
</protein>
<name>A0AAU9EQE0_9BACT</name>
<organism evidence="6 7">
    <name type="scientific">Desulfoferula mesophila</name>
    <dbReference type="NCBI Taxonomy" id="3058419"/>
    <lineage>
        <taxon>Bacteria</taxon>
        <taxon>Pseudomonadati</taxon>
        <taxon>Thermodesulfobacteriota</taxon>
        <taxon>Desulfarculia</taxon>
        <taxon>Desulfarculales</taxon>
        <taxon>Desulfarculaceae</taxon>
        <taxon>Desulfoferula</taxon>
    </lineage>
</organism>
<dbReference type="InterPro" id="IPR006059">
    <property type="entry name" value="SBP"/>
</dbReference>
<feature type="chain" id="PRO_5043672746" evidence="5">
    <location>
        <begin position="22"/>
        <end position="428"/>
    </location>
</feature>
<evidence type="ECO:0000313" key="7">
    <source>
        <dbReference type="Proteomes" id="UP001366166"/>
    </source>
</evidence>
<dbReference type="GO" id="GO:0042597">
    <property type="term" value="C:periplasmic space"/>
    <property type="evidence" value="ECO:0007669"/>
    <property type="project" value="UniProtKB-SubCell"/>
</dbReference>
<accession>A0AAU9EQE0</accession>
<sequence>MVTLRSIVLLGLAALLAVAGAGCGQTDDAPDTIRLVAWKFNNPGLWRRLANRFEQAHPPLKVALEIGPHSSTAYHDLLSQKLKNRSSEVDVFLMDVVWPPEFASAGWALPLDQVMGPERQKIFIPAALQAATWQGQVYAAPLYLNAGVLYYRRDLLEAHGLPVPQTWPQLVSQAKQITARQKSGLAGYSGQFKQYEGLVCNMLELVWAAGGHVLGPQGKRCLLGEPPALKAVRFARDALIGGVAPRGVLAYQEPESLSLFAQGGAVFLRNWFYAWPILNDPQRSKVAGQVGLAPLPRFPDGQSASCLGGWLVGISAYSSKPDKALELVNFLTSEAAQRSLALEEGVAPARRALYQDPAVLKAHPHFARLLPILNQARTRPRTPLYPAVSQVMQGYFHRAISKTDSDLPALAEGAAQDVDRLLGLAGGN</sequence>
<dbReference type="PANTHER" id="PTHR43649:SF34">
    <property type="entry name" value="ABC TRANSPORTER PERIPLASMIC-BINDING PROTEIN YCJN-RELATED"/>
    <property type="match status" value="1"/>
</dbReference>
<keyword evidence="7" id="KW-1185">Reference proteome</keyword>
<dbReference type="RefSeq" id="WP_338602904.1">
    <property type="nucleotide sequence ID" value="NZ_AP028679.1"/>
</dbReference>
<keyword evidence="4 5" id="KW-0732">Signal</keyword>
<reference evidence="7" key="1">
    <citation type="journal article" date="2023" name="Arch. Microbiol.">
        <title>Desulfoferula mesophilus gen. nov. sp. nov., a mesophilic sulfate-reducing bacterium isolated from a brackish lake sediment.</title>
        <authorList>
            <person name="Watanabe T."/>
            <person name="Yabe T."/>
            <person name="Tsuji J.M."/>
            <person name="Fukui M."/>
        </authorList>
    </citation>
    <scope>NUCLEOTIDE SEQUENCE [LARGE SCALE GENOMIC DNA]</scope>
    <source>
        <strain evidence="7">12FAK</strain>
    </source>
</reference>